<dbReference type="PANTHER" id="PTHR13232:SF10">
    <property type="entry name" value="NAD(P)H-HYDRATE EPIMERASE"/>
    <property type="match status" value="1"/>
</dbReference>
<evidence type="ECO:0000256" key="8">
    <source>
        <dbReference type="ARBA" id="ARBA00023027"/>
    </source>
</evidence>
<dbReference type="InterPro" id="IPR036652">
    <property type="entry name" value="YjeF_N_dom_sf"/>
</dbReference>
<feature type="binding site" evidence="11">
    <location>
        <position position="218"/>
    </location>
    <ligand>
        <name>K(+)</name>
        <dbReference type="ChEBI" id="CHEBI:29103"/>
    </ligand>
</feature>
<evidence type="ECO:0000256" key="6">
    <source>
        <dbReference type="ARBA" id="ARBA00022857"/>
    </source>
</evidence>
<keyword evidence="5 11" id="KW-0547">Nucleotide-binding</keyword>
<comment type="cofactor">
    <cofactor evidence="11">
        <name>K(+)</name>
        <dbReference type="ChEBI" id="CHEBI:29103"/>
    </cofactor>
    <text evidence="11">Binds 1 potassium ion per subunit.</text>
</comment>
<dbReference type="InterPro" id="IPR032976">
    <property type="entry name" value="YJEFN_prot_NAXE-like"/>
</dbReference>
<feature type="binding site" evidence="11">
    <location>
        <position position="215"/>
    </location>
    <ligand>
        <name>(6S)-NADPHX</name>
        <dbReference type="ChEBI" id="CHEBI:64076"/>
    </ligand>
</feature>
<keyword evidence="8 11" id="KW-0520">NAD</keyword>
<comment type="similarity">
    <text evidence="11">Belongs to the NnrE/AIBP family.</text>
</comment>
<dbReference type="GO" id="GO:0046872">
    <property type="term" value="F:metal ion binding"/>
    <property type="evidence" value="ECO:0007669"/>
    <property type="project" value="UniProtKB-KW"/>
</dbReference>
<dbReference type="EMBL" id="LR782980">
    <property type="protein sequence ID" value="CAB3222566.1"/>
    <property type="molecule type" value="mRNA"/>
</dbReference>
<comment type="catalytic activity">
    <reaction evidence="1 11">
        <text>(6R)-NADHX = (6S)-NADHX</text>
        <dbReference type="Rhea" id="RHEA:32215"/>
        <dbReference type="ChEBI" id="CHEBI:64074"/>
        <dbReference type="ChEBI" id="CHEBI:64075"/>
        <dbReference type="EC" id="5.1.99.6"/>
    </reaction>
</comment>
<gene>
    <name evidence="13" type="primary">Apoa1bp</name>
</gene>
<comment type="caution">
    <text evidence="11">Lacks conserved residue(s) required for the propagation of feature annotation.</text>
</comment>
<evidence type="ECO:0000256" key="10">
    <source>
        <dbReference type="ARBA" id="ARBA00041210"/>
    </source>
</evidence>
<feature type="binding site" evidence="11">
    <location>
        <begin position="115"/>
        <end position="119"/>
    </location>
    <ligand>
        <name>(6S)-NADPHX</name>
        <dbReference type="ChEBI" id="CHEBI:64076"/>
    </ligand>
</feature>
<evidence type="ECO:0000256" key="11">
    <source>
        <dbReference type="HAMAP-Rule" id="MF_03159"/>
    </source>
</evidence>
<dbReference type="PANTHER" id="PTHR13232">
    <property type="entry name" value="NAD(P)H-HYDRATE EPIMERASE"/>
    <property type="match status" value="1"/>
</dbReference>
<dbReference type="HAMAP" id="MF_01966">
    <property type="entry name" value="NADHX_epimerase"/>
    <property type="match status" value="1"/>
</dbReference>
<dbReference type="GO" id="GO:0000166">
    <property type="term" value="F:nucleotide binding"/>
    <property type="evidence" value="ECO:0007669"/>
    <property type="project" value="UniProtKB-KW"/>
</dbReference>
<evidence type="ECO:0000256" key="9">
    <source>
        <dbReference type="ARBA" id="ARBA00023235"/>
    </source>
</evidence>
<keyword evidence="9 11" id="KW-0413">Isomerase</keyword>
<dbReference type="GO" id="GO:0052856">
    <property type="term" value="F:NAD(P)HX epimerase activity"/>
    <property type="evidence" value="ECO:0007669"/>
    <property type="project" value="UniProtKB-UniRule"/>
</dbReference>
<protein>
    <recommendedName>
        <fullName evidence="3 11">NAD(P)H-hydrate epimerase</fullName>
        <ecNumber evidence="3 11">5.1.99.6</ecNumber>
    </recommendedName>
    <alternativeName>
        <fullName evidence="10 11">NAD(P)HX epimerase</fullName>
    </alternativeName>
</protein>
<evidence type="ECO:0000259" key="12">
    <source>
        <dbReference type="PROSITE" id="PS51385"/>
    </source>
</evidence>
<organism evidence="13">
    <name type="scientific">Phallusia mammillata</name>
    <dbReference type="NCBI Taxonomy" id="59560"/>
    <lineage>
        <taxon>Eukaryota</taxon>
        <taxon>Metazoa</taxon>
        <taxon>Chordata</taxon>
        <taxon>Tunicata</taxon>
        <taxon>Ascidiacea</taxon>
        <taxon>Phlebobranchia</taxon>
        <taxon>Ascidiidae</taxon>
        <taxon>Phallusia</taxon>
    </lineage>
</organism>
<name>A0A6F9D621_9ASCI</name>
<keyword evidence="6" id="KW-0521">NADP</keyword>
<dbReference type="InterPro" id="IPR004443">
    <property type="entry name" value="YjeF_N_dom"/>
</dbReference>
<dbReference type="Gene3D" id="3.40.50.10260">
    <property type="entry name" value="YjeF N-terminal domain"/>
    <property type="match status" value="1"/>
</dbReference>
<sequence length="286" mass="31397">MSLLRVFTQAISFSAFLQCSSFSKSSNVYSKATSHCSNSWKQDKQLCTMPVSSIKYLGQAEAQAFDQELFEEYKFSVDQLMELAGLSCAHAVAKAYPLAECKPNGRVLIVAGPGNNGGDGLVCARHLSLFGYTPVILYPKRPKRELFEGLTTQCEKMGLEFIAEIPSAEGVDNQFCCIVDGIFGFSFNPSSGIRPPFGQIVEVLKQVKVPICSIDIPSGWDVEKGDADGKGLKPDCLISLTAPKLCAKWFQGKFHFLGGRFVPSAMEEKYQLNLPKYNGTECILQL</sequence>
<comment type="catalytic activity">
    <reaction evidence="2 11">
        <text>(6R)-NADPHX = (6S)-NADPHX</text>
        <dbReference type="Rhea" id="RHEA:32227"/>
        <dbReference type="ChEBI" id="CHEBI:64076"/>
        <dbReference type="ChEBI" id="CHEBI:64077"/>
        <dbReference type="EC" id="5.1.99.6"/>
    </reaction>
</comment>
<dbReference type="AlphaFoldDB" id="A0A6F9D621"/>
<dbReference type="NCBIfam" id="TIGR00197">
    <property type="entry name" value="yjeF_nterm"/>
    <property type="match status" value="1"/>
</dbReference>
<feature type="binding site" evidence="11">
    <location>
        <position position="116"/>
    </location>
    <ligand>
        <name>K(+)</name>
        <dbReference type="ChEBI" id="CHEBI:29103"/>
    </ligand>
</feature>
<dbReference type="Pfam" id="PF03853">
    <property type="entry name" value="YjeF_N"/>
    <property type="match status" value="1"/>
</dbReference>
<feature type="domain" description="YjeF N-terminal" evidence="12">
    <location>
        <begin position="62"/>
        <end position="274"/>
    </location>
</feature>
<reference evidence="13" key="1">
    <citation type="submission" date="2020-04" db="EMBL/GenBank/DDBJ databases">
        <authorList>
            <person name="Neveu A P."/>
        </authorList>
    </citation>
    <scope>NUCLEOTIDE SEQUENCE</scope>
    <source>
        <tissue evidence="13">Whole embryo</tissue>
    </source>
</reference>
<keyword evidence="7 11" id="KW-0630">Potassium</keyword>
<dbReference type="EC" id="5.1.99.6" evidence="3 11"/>
<dbReference type="SUPFAM" id="SSF64153">
    <property type="entry name" value="YjeF N-terminal domain-like"/>
    <property type="match status" value="1"/>
</dbReference>
<keyword evidence="4 11" id="KW-0479">Metal-binding</keyword>
<dbReference type="GO" id="GO:0005739">
    <property type="term" value="C:mitochondrion"/>
    <property type="evidence" value="ECO:0007669"/>
    <property type="project" value="TreeGrafter"/>
</dbReference>
<evidence type="ECO:0000256" key="3">
    <source>
        <dbReference type="ARBA" id="ARBA00012228"/>
    </source>
</evidence>
<feature type="binding site" evidence="11">
    <location>
        <position position="180"/>
    </location>
    <ligand>
        <name>K(+)</name>
        <dbReference type="ChEBI" id="CHEBI:29103"/>
    </ligand>
</feature>
<accession>A0A6F9D621</accession>
<evidence type="ECO:0000256" key="7">
    <source>
        <dbReference type="ARBA" id="ARBA00022958"/>
    </source>
</evidence>
<proteinExistence type="evidence at transcript level"/>
<dbReference type="PROSITE" id="PS51385">
    <property type="entry name" value="YJEF_N"/>
    <property type="match status" value="1"/>
</dbReference>
<evidence type="ECO:0000313" key="13">
    <source>
        <dbReference type="EMBL" id="CAB3222566.1"/>
    </source>
</evidence>
<dbReference type="FunFam" id="3.40.50.10260:FF:000002">
    <property type="entry name" value="NAD(P)H-hydrate epimerase"/>
    <property type="match status" value="1"/>
</dbReference>
<comment type="function">
    <text evidence="11">Catalyzes the epimerization of the S- and R-forms of NAD(P)HX, a damaged form of NAD(P)H that is a result of enzymatic or heat-dependent hydration. This is a prerequisite for the S-specific NAD(P)H-hydrate dehydratase to allow the repair of both epimers of NAD(P)HX.</text>
</comment>
<evidence type="ECO:0000256" key="1">
    <source>
        <dbReference type="ARBA" id="ARBA00000013"/>
    </source>
</evidence>
<evidence type="ECO:0000256" key="5">
    <source>
        <dbReference type="ARBA" id="ARBA00022741"/>
    </source>
</evidence>
<evidence type="ECO:0000256" key="4">
    <source>
        <dbReference type="ARBA" id="ARBA00022723"/>
    </source>
</evidence>
<evidence type="ECO:0000256" key="2">
    <source>
        <dbReference type="ARBA" id="ARBA00000909"/>
    </source>
</evidence>